<dbReference type="RefSeq" id="WP_127705551.1">
    <property type="nucleotide sequence ID" value="NZ_SACK01000005.1"/>
</dbReference>
<dbReference type="Pfam" id="PF19762">
    <property type="entry name" value="DUF6249"/>
    <property type="match status" value="1"/>
</dbReference>
<protein>
    <recommendedName>
        <fullName evidence="2">DUF6249 domain-containing protein</fullName>
    </recommendedName>
</protein>
<evidence type="ECO:0000313" key="3">
    <source>
        <dbReference type="EMBL" id="RVU00383.1"/>
    </source>
</evidence>
<dbReference type="InterPro" id="IPR046216">
    <property type="entry name" value="DUF6249"/>
</dbReference>
<accession>A0A437MRY3</accession>
<gene>
    <name evidence="3" type="ORF">EOD41_12960</name>
</gene>
<dbReference type="OrthoDB" id="678489at2"/>
<keyword evidence="1" id="KW-0812">Transmembrane</keyword>
<feature type="transmembrane region" description="Helical" evidence="1">
    <location>
        <begin position="85"/>
        <end position="106"/>
    </location>
</feature>
<proteinExistence type="predicted"/>
<evidence type="ECO:0000313" key="4">
    <source>
        <dbReference type="Proteomes" id="UP000282759"/>
    </source>
</evidence>
<dbReference type="AlphaFoldDB" id="A0A437MRY3"/>
<dbReference type="Proteomes" id="UP000282759">
    <property type="component" value="Unassembled WGS sequence"/>
</dbReference>
<comment type="caution">
    <text evidence="3">The sequence shown here is derived from an EMBL/GenBank/DDBJ whole genome shotgun (WGS) entry which is preliminary data.</text>
</comment>
<feature type="domain" description="DUF6249" evidence="2">
    <location>
        <begin position="9"/>
        <end position="108"/>
    </location>
</feature>
<keyword evidence="1" id="KW-0472">Membrane</keyword>
<evidence type="ECO:0000259" key="2">
    <source>
        <dbReference type="Pfam" id="PF19762"/>
    </source>
</evidence>
<name>A0A437MRY3_9SPHI</name>
<dbReference type="EMBL" id="SACK01000005">
    <property type="protein sequence ID" value="RVU00383.1"/>
    <property type="molecule type" value="Genomic_DNA"/>
</dbReference>
<keyword evidence="1" id="KW-1133">Transmembrane helix</keyword>
<feature type="transmembrane region" description="Helical" evidence="1">
    <location>
        <begin position="6"/>
        <end position="24"/>
    </location>
</feature>
<feature type="transmembrane region" description="Helical" evidence="1">
    <location>
        <begin position="50"/>
        <end position="73"/>
    </location>
</feature>
<reference evidence="3 4" key="1">
    <citation type="submission" date="2019-01" db="EMBL/GenBank/DDBJ databases">
        <authorList>
            <person name="Chen W.-M."/>
        </authorList>
    </citation>
    <scope>NUCLEOTIDE SEQUENCE [LARGE SCALE GENOMIC DNA]</scope>
    <source>
        <strain evidence="3 4">YBJ-36</strain>
    </source>
</reference>
<organism evidence="3 4">
    <name type="scientific">Mucilaginibacter limnophilus</name>
    <dbReference type="NCBI Taxonomy" id="1932778"/>
    <lineage>
        <taxon>Bacteria</taxon>
        <taxon>Pseudomonadati</taxon>
        <taxon>Bacteroidota</taxon>
        <taxon>Sphingobacteriia</taxon>
        <taxon>Sphingobacteriales</taxon>
        <taxon>Sphingobacteriaceae</taxon>
        <taxon>Mucilaginibacter</taxon>
    </lineage>
</organism>
<sequence>MDPSLGVTLVFLGFLALIFGAVYLRNKERMAMIERGMDPRGGQKPTPSPYVYLKWAMLLIGSGVGLLFASVFTRTILVGNEAENTGIYFALIFIFGGIGLLISHLIEKKELHKLD</sequence>
<evidence type="ECO:0000256" key="1">
    <source>
        <dbReference type="SAM" id="Phobius"/>
    </source>
</evidence>
<keyword evidence="4" id="KW-1185">Reference proteome</keyword>